<protein>
    <submittedName>
        <fullName evidence="1">Uncharacterized protein</fullName>
    </submittedName>
</protein>
<evidence type="ECO:0000313" key="1">
    <source>
        <dbReference type="EMBL" id="KAF9650919.1"/>
    </source>
</evidence>
<sequence>MVDSSPYSFDSSRASYPAFIPLSETLLLHLNWAKAGLIDAFRWDYAVRVVTSDAEIQGNVLKSGLLNGVSLISIWVFKLLVSLASRRHGSQNDSASERGFIHRNLGWFYQTLWLAPIVGASVYLNSAWCNIVARRAFVLQHGNRAVLQQQPVGYAGILNSLATSAYRTVMILSCALLSVVLGSIPLTRFMLGPVLAFAFFCWVDSYYCFEGVWMARGFSLPRRVRHIEERWAYYLAFGMPAAFLCNWGNSLTNAAIFALIYPYYVIMATRSRPLPADPYNPIPSDGSEVTRHPSPFVPLRLPIFRPVILMNDLIVRALSVGTGGKRVTSPSSSPYGVSSKFGRKNGGYGFADGFDSVEEGGDTETVELHARTASQPTPTPSTTGRRRVNIGRKRLD</sequence>
<comment type="caution">
    <text evidence="1">The sequence shown here is derived from an EMBL/GenBank/DDBJ whole genome shotgun (WGS) entry which is preliminary data.</text>
</comment>
<proteinExistence type="predicted"/>
<gene>
    <name evidence="1" type="ORF">BDM02DRAFT_3092238</name>
</gene>
<name>A0ACB6ZN32_THEGA</name>
<keyword evidence="2" id="KW-1185">Reference proteome</keyword>
<dbReference type="Proteomes" id="UP000886501">
    <property type="component" value="Unassembled WGS sequence"/>
</dbReference>
<reference evidence="1" key="1">
    <citation type="submission" date="2019-10" db="EMBL/GenBank/DDBJ databases">
        <authorList>
            <consortium name="DOE Joint Genome Institute"/>
            <person name="Kuo A."/>
            <person name="Miyauchi S."/>
            <person name="Kiss E."/>
            <person name="Drula E."/>
            <person name="Kohler A."/>
            <person name="Sanchez-Garcia M."/>
            <person name="Andreopoulos B."/>
            <person name="Barry K.W."/>
            <person name="Bonito G."/>
            <person name="Buee M."/>
            <person name="Carver A."/>
            <person name="Chen C."/>
            <person name="Cichocki N."/>
            <person name="Clum A."/>
            <person name="Culley D."/>
            <person name="Crous P.W."/>
            <person name="Fauchery L."/>
            <person name="Girlanda M."/>
            <person name="Hayes R."/>
            <person name="Keri Z."/>
            <person name="Labutti K."/>
            <person name="Lipzen A."/>
            <person name="Lombard V."/>
            <person name="Magnuson J."/>
            <person name="Maillard F."/>
            <person name="Morin E."/>
            <person name="Murat C."/>
            <person name="Nolan M."/>
            <person name="Ohm R."/>
            <person name="Pangilinan J."/>
            <person name="Pereira M."/>
            <person name="Perotto S."/>
            <person name="Peter M."/>
            <person name="Riley R."/>
            <person name="Sitrit Y."/>
            <person name="Stielow B."/>
            <person name="Szollosi G."/>
            <person name="Zifcakova L."/>
            <person name="Stursova M."/>
            <person name="Spatafora J.W."/>
            <person name="Tedersoo L."/>
            <person name="Vaario L.-M."/>
            <person name="Yamada A."/>
            <person name="Yan M."/>
            <person name="Wang P."/>
            <person name="Xu J."/>
            <person name="Bruns T."/>
            <person name="Baldrian P."/>
            <person name="Vilgalys R."/>
            <person name="Henrissat B."/>
            <person name="Grigoriev I.V."/>
            <person name="Hibbett D."/>
            <person name="Nagy L.G."/>
            <person name="Martin F.M."/>
        </authorList>
    </citation>
    <scope>NUCLEOTIDE SEQUENCE</scope>
    <source>
        <strain evidence="1">P2</strain>
    </source>
</reference>
<dbReference type="EMBL" id="MU117980">
    <property type="protein sequence ID" value="KAF9650919.1"/>
    <property type="molecule type" value="Genomic_DNA"/>
</dbReference>
<accession>A0ACB6ZN32</accession>
<reference evidence="1" key="2">
    <citation type="journal article" date="2020" name="Nat. Commun.">
        <title>Large-scale genome sequencing of mycorrhizal fungi provides insights into the early evolution of symbiotic traits.</title>
        <authorList>
            <person name="Miyauchi S."/>
            <person name="Kiss E."/>
            <person name="Kuo A."/>
            <person name="Drula E."/>
            <person name="Kohler A."/>
            <person name="Sanchez-Garcia M."/>
            <person name="Morin E."/>
            <person name="Andreopoulos B."/>
            <person name="Barry K.W."/>
            <person name="Bonito G."/>
            <person name="Buee M."/>
            <person name="Carver A."/>
            <person name="Chen C."/>
            <person name="Cichocki N."/>
            <person name="Clum A."/>
            <person name="Culley D."/>
            <person name="Crous P.W."/>
            <person name="Fauchery L."/>
            <person name="Girlanda M."/>
            <person name="Hayes R.D."/>
            <person name="Keri Z."/>
            <person name="LaButti K."/>
            <person name="Lipzen A."/>
            <person name="Lombard V."/>
            <person name="Magnuson J."/>
            <person name="Maillard F."/>
            <person name="Murat C."/>
            <person name="Nolan M."/>
            <person name="Ohm R.A."/>
            <person name="Pangilinan J."/>
            <person name="Pereira M.F."/>
            <person name="Perotto S."/>
            <person name="Peter M."/>
            <person name="Pfister S."/>
            <person name="Riley R."/>
            <person name="Sitrit Y."/>
            <person name="Stielow J.B."/>
            <person name="Szollosi G."/>
            <person name="Zifcakova L."/>
            <person name="Stursova M."/>
            <person name="Spatafora J.W."/>
            <person name="Tedersoo L."/>
            <person name="Vaario L.M."/>
            <person name="Yamada A."/>
            <person name="Yan M."/>
            <person name="Wang P."/>
            <person name="Xu J."/>
            <person name="Bruns T."/>
            <person name="Baldrian P."/>
            <person name="Vilgalys R."/>
            <person name="Dunand C."/>
            <person name="Henrissat B."/>
            <person name="Grigoriev I.V."/>
            <person name="Hibbett D."/>
            <person name="Nagy L.G."/>
            <person name="Martin F.M."/>
        </authorList>
    </citation>
    <scope>NUCLEOTIDE SEQUENCE</scope>
    <source>
        <strain evidence="1">P2</strain>
    </source>
</reference>
<evidence type="ECO:0000313" key="2">
    <source>
        <dbReference type="Proteomes" id="UP000886501"/>
    </source>
</evidence>
<organism evidence="1 2">
    <name type="scientific">Thelephora ganbajun</name>
    <name type="common">Ganba fungus</name>
    <dbReference type="NCBI Taxonomy" id="370292"/>
    <lineage>
        <taxon>Eukaryota</taxon>
        <taxon>Fungi</taxon>
        <taxon>Dikarya</taxon>
        <taxon>Basidiomycota</taxon>
        <taxon>Agaricomycotina</taxon>
        <taxon>Agaricomycetes</taxon>
        <taxon>Thelephorales</taxon>
        <taxon>Thelephoraceae</taxon>
        <taxon>Thelephora</taxon>
    </lineage>
</organism>